<feature type="transmembrane region" description="Helical" evidence="11">
    <location>
        <begin position="636"/>
        <end position="657"/>
    </location>
</feature>
<comment type="function">
    <text evidence="1">Arabinosyl transferase responsible for the polymerization of arabinose into the arabinan of arabinogalactan.</text>
</comment>
<evidence type="ECO:0000256" key="10">
    <source>
        <dbReference type="ARBA" id="ARBA00023316"/>
    </source>
</evidence>
<sequence>MSVRSLNLVARRRGAALLVASLVAIVAGFALALAPVLQSKVEVRWPQASDDVRSTALLLANLTPHAVDVEFDGAALEAAADGGGLLLSTVRTDRPAARAAGLVLETDGATLTVTLRQSAQTVVIEPGSWHLRSSIEGMTLERDGEPVLSWQSEVPPEIDGLLTDVQELPTGAVFQATVQVLDDNNTVASPLKLLILVVAALALIAVAVLLIRDDRARPLPRAARRRRDDGEGRWVRVAVAAVDVAVVGALVLWVFIGPMTADDGYYAVMARNNSDAGYVGMYYQIFNQTFVPFVWYWQFLDLWQTVSVSAVWLRIPSLIAAVGGWMLIRYYVRRHLEVAGAVRAGFLAVAGMVTVLWWCAFAIGVRPEAVAAVGAMAVLVLVVTSVRTGRAFPAFVAAAVGALSFAAHPTGVVAFGPLLVGIVPLWRALSGDGWRAGARRTLAIISGGAFALIAAFHDGALFEAINGQRRFAAVETPLDWTDELGRYGLLLENGPQGTYVKRAVVLVALVLVLWFLIAWAWDLRARTRLIGDAASLMGWTFAVGFVLIWITTSKWSHHFGAMAVIGAGFVAWMLTVLPARVLAALPTARQRWLLASIFAASLLPPVLLALEGPQNWFSWNAHLSDWGQAPGVGPVVFAQPALWVGVVVVSVGVLLALSRVRRTPVRLPILAAAVPVTCFALIGVYMFGTFGIAAARGWDDFSTSAANVRDPLARDCLLEEAITTWDAAGGVVAPAVDTQAGAPEGIPERLPDGTPTEPILATGSSVWTSLQDGVPSVGSHESGWFDVPPLADGEQLVVAVAGHLTRDASTKLTLERRDGSGEITTAPLTDEVDRHGWRTLLLSPLIAEDTEEIRLVAQTRTELPGQWLAVSDPLVAPARSFAQVFPPGTPVSVHWLMSFWFACTTPPAISNGIVEPPAGATSWGDFAWDMNPWSPGRGGILAGASRLADIRTLAGDMDGFGAAWGRVQVFDYPVAEAAYELRTDRVLTPGWRSAFPEASQLVVAER</sequence>
<dbReference type="Gene3D" id="2.60.120.610">
    <property type="entry name" value="arabinofuranosyltransferase like domain"/>
    <property type="match status" value="1"/>
</dbReference>
<protein>
    <recommendedName>
        <fullName evidence="17">Arabinosyltransferase</fullName>
    </recommendedName>
</protein>
<evidence type="ECO:0000259" key="14">
    <source>
        <dbReference type="Pfam" id="PF17689"/>
    </source>
</evidence>
<evidence type="ECO:0000256" key="9">
    <source>
        <dbReference type="ARBA" id="ARBA00023136"/>
    </source>
</evidence>
<dbReference type="Gene3D" id="2.60.120.940">
    <property type="entry name" value="EmbC, C-terminal domain, subdomain 2"/>
    <property type="match status" value="1"/>
</dbReference>
<evidence type="ECO:0000256" key="2">
    <source>
        <dbReference type="ARBA" id="ARBA00004651"/>
    </source>
</evidence>
<dbReference type="Pfam" id="PF17689">
    <property type="entry name" value="Arabino_trans_N"/>
    <property type="match status" value="1"/>
</dbReference>
<dbReference type="EMBL" id="CP038266">
    <property type="protein sequence ID" value="QBR88098.1"/>
    <property type="molecule type" value="Genomic_DNA"/>
</dbReference>
<feature type="transmembrane region" description="Helical" evidence="11">
    <location>
        <begin position="413"/>
        <end position="429"/>
    </location>
</feature>
<organism evidence="15 16">
    <name type="scientific">Microbacterium wangchenii</name>
    <dbReference type="NCBI Taxonomy" id="2541726"/>
    <lineage>
        <taxon>Bacteria</taxon>
        <taxon>Bacillati</taxon>
        <taxon>Actinomycetota</taxon>
        <taxon>Actinomycetes</taxon>
        <taxon>Micrococcales</taxon>
        <taxon>Microbacteriaceae</taxon>
        <taxon>Microbacterium</taxon>
    </lineage>
</organism>
<reference evidence="15 16" key="1">
    <citation type="submission" date="2019-03" db="EMBL/GenBank/DDBJ databases">
        <authorList>
            <person name="Dong K."/>
        </authorList>
    </citation>
    <scope>NUCLEOTIDE SEQUENCE [LARGE SCALE GENOMIC DNA]</scope>
    <source>
        <strain evidence="16">dk512</strain>
    </source>
</reference>
<feature type="transmembrane region" description="Helical" evidence="11">
    <location>
        <begin position="344"/>
        <end position="363"/>
    </location>
</feature>
<evidence type="ECO:0000256" key="8">
    <source>
        <dbReference type="ARBA" id="ARBA00022989"/>
    </source>
</evidence>
<dbReference type="InterPro" id="IPR042486">
    <property type="entry name" value="Arabino_trans_C_2"/>
</dbReference>
<keyword evidence="9 11" id="KW-0472">Membrane</keyword>
<keyword evidence="7 11" id="KW-0812">Transmembrane</keyword>
<evidence type="ECO:0008006" key="17">
    <source>
        <dbReference type="Google" id="ProtNLM"/>
    </source>
</evidence>
<feature type="domain" description="Arabinosyltransferase C-terminal" evidence="13">
    <location>
        <begin position="773"/>
        <end position="991"/>
    </location>
</feature>
<feature type="transmembrane region" description="Helical" evidence="11">
    <location>
        <begin position="234"/>
        <end position="256"/>
    </location>
</feature>
<evidence type="ECO:0000256" key="6">
    <source>
        <dbReference type="ARBA" id="ARBA00022679"/>
    </source>
</evidence>
<feature type="transmembrane region" description="Helical" evidence="11">
    <location>
        <begin position="591"/>
        <end position="610"/>
    </location>
</feature>
<evidence type="ECO:0000256" key="1">
    <source>
        <dbReference type="ARBA" id="ARBA00003001"/>
    </source>
</evidence>
<dbReference type="InterPro" id="IPR027451">
    <property type="entry name" value="EmbABC_dom1"/>
</dbReference>
<dbReference type="Pfam" id="PF04602">
    <property type="entry name" value="Arabinose_trans"/>
    <property type="match status" value="1"/>
</dbReference>
<feature type="domain" description="Arabinofuranosyltransferase central" evidence="12">
    <location>
        <begin position="188"/>
        <end position="656"/>
    </location>
</feature>
<feature type="transmembrane region" description="Helical" evidence="11">
    <location>
        <begin position="558"/>
        <end position="579"/>
    </location>
</feature>
<dbReference type="InterPro" id="IPR032731">
    <property type="entry name" value="Arabino_trans_C"/>
</dbReference>
<evidence type="ECO:0000256" key="4">
    <source>
        <dbReference type="ARBA" id="ARBA00022475"/>
    </source>
</evidence>
<evidence type="ECO:0000313" key="15">
    <source>
        <dbReference type="EMBL" id="QBR88098.1"/>
    </source>
</evidence>
<evidence type="ECO:0000259" key="12">
    <source>
        <dbReference type="Pfam" id="PF04602"/>
    </source>
</evidence>
<feature type="transmembrane region" description="Helical" evidence="11">
    <location>
        <begin position="441"/>
        <end position="462"/>
    </location>
</feature>
<keyword evidence="6" id="KW-0808">Transferase</keyword>
<feature type="transmembrane region" description="Helical" evidence="11">
    <location>
        <begin position="533"/>
        <end position="552"/>
    </location>
</feature>
<evidence type="ECO:0000259" key="13">
    <source>
        <dbReference type="Pfam" id="PF14896"/>
    </source>
</evidence>
<evidence type="ECO:0000256" key="7">
    <source>
        <dbReference type="ARBA" id="ARBA00022692"/>
    </source>
</evidence>
<feature type="transmembrane region" description="Helical" evidence="11">
    <location>
        <begin position="499"/>
        <end position="521"/>
    </location>
</feature>
<feature type="domain" description="Arabinosyltransferas concanavalin like" evidence="14">
    <location>
        <begin position="38"/>
        <end position="179"/>
    </location>
</feature>
<keyword evidence="4" id="KW-1003">Cell membrane</keyword>
<keyword evidence="5" id="KW-0328">Glycosyltransferase</keyword>
<accession>A0ABX5SPM4</accession>
<comment type="similarity">
    <text evidence="3">Belongs to the emb family.</text>
</comment>
<evidence type="ECO:0000256" key="3">
    <source>
        <dbReference type="ARBA" id="ARBA00008195"/>
    </source>
</evidence>
<dbReference type="InterPro" id="IPR040920">
    <property type="entry name" value="Arabino_trans_N"/>
</dbReference>
<keyword evidence="16" id="KW-1185">Reference proteome</keyword>
<feature type="transmembrane region" description="Helical" evidence="11">
    <location>
        <begin position="669"/>
        <end position="694"/>
    </location>
</feature>
<name>A0ABX5SPM4_9MICO</name>
<feature type="transmembrane region" description="Helical" evidence="11">
    <location>
        <begin position="193"/>
        <end position="211"/>
    </location>
</feature>
<dbReference type="Pfam" id="PF14896">
    <property type="entry name" value="Arabino_trans_C"/>
    <property type="match status" value="1"/>
</dbReference>
<feature type="transmembrane region" description="Helical" evidence="11">
    <location>
        <begin position="391"/>
        <end position="407"/>
    </location>
</feature>
<evidence type="ECO:0000256" key="11">
    <source>
        <dbReference type="SAM" id="Phobius"/>
    </source>
</evidence>
<feature type="transmembrane region" description="Helical" evidence="11">
    <location>
        <begin position="369"/>
        <end position="386"/>
    </location>
</feature>
<proteinExistence type="inferred from homology"/>
<comment type="subcellular location">
    <subcellularLocation>
        <location evidence="2">Cell membrane</location>
        <topology evidence="2">Multi-pass membrane protein</topology>
    </subcellularLocation>
</comment>
<gene>
    <name evidence="15" type="ORF">E4K62_04940</name>
</gene>
<evidence type="ECO:0000313" key="16">
    <source>
        <dbReference type="Proteomes" id="UP000295748"/>
    </source>
</evidence>
<keyword evidence="10" id="KW-0961">Cell wall biogenesis/degradation</keyword>
<dbReference type="Proteomes" id="UP000295748">
    <property type="component" value="Chromosome"/>
</dbReference>
<dbReference type="InterPro" id="IPR007680">
    <property type="entry name" value="Arabino_trans_central"/>
</dbReference>
<feature type="transmembrane region" description="Helical" evidence="11">
    <location>
        <begin position="311"/>
        <end position="332"/>
    </location>
</feature>
<evidence type="ECO:0000256" key="5">
    <source>
        <dbReference type="ARBA" id="ARBA00022676"/>
    </source>
</evidence>
<keyword evidence="8 11" id="KW-1133">Transmembrane helix</keyword>